<gene>
    <name evidence="2" type="ordered locus">TWT_377</name>
</gene>
<accession>Q83GD0</accession>
<feature type="transmembrane region" description="Helical" evidence="1">
    <location>
        <begin position="6"/>
        <end position="25"/>
    </location>
</feature>
<sequence>MCPVFRAFSFLVGIFTGVLLSALVVRSSSGLRLLRTVGDSVLRASGTLMECTREVKDAKGRS</sequence>
<dbReference type="STRING" id="203267.TWT_377"/>
<dbReference type="Proteomes" id="UP000002200">
    <property type="component" value="Chromosome"/>
</dbReference>
<reference evidence="2 3" key="1">
    <citation type="journal article" date="2003" name="Genome Res.">
        <title>Tropheryma whipplei twist: a human pathogenic Actinobacteria with a reduced genome.</title>
        <authorList>
            <person name="Raoult D."/>
            <person name="Ogata H."/>
            <person name="Audic S."/>
            <person name="Robert C."/>
            <person name="Suhre K."/>
            <person name="Drancourt M."/>
            <person name="Claverie J.-M."/>
        </authorList>
    </citation>
    <scope>NUCLEOTIDE SEQUENCE [LARGE SCALE GENOMIC DNA]</scope>
    <source>
        <strain evidence="2 3">Twist</strain>
    </source>
</reference>
<evidence type="ECO:0000256" key="1">
    <source>
        <dbReference type="SAM" id="Phobius"/>
    </source>
</evidence>
<evidence type="ECO:0000313" key="2">
    <source>
        <dbReference type="EMBL" id="AAO44474.1"/>
    </source>
</evidence>
<protein>
    <submittedName>
        <fullName evidence="2">Uncharacterized protein</fullName>
    </submittedName>
</protein>
<proteinExistence type="predicted"/>
<keyword evidence="1" id="KW-1133">Transmembrane helix</keyword>
<dbReference type="EMBL" id="AE014184">
    <property type="protein sequence ID" value="AAO44474.1"/>
    <property type="molecule type" value="Genomic_DNA"/>
</dbReference>
<organism evidence="2 3">
    <name type="scientific">Tropheryma whipplei (strain Twist)</name>
    <name type="common">Whipple's bacillus</name>
    <dbReference type="NCBI Taxonomy" id="203267"/>
    <lineage>
        <taxon>Bacteria</taxon>
        <taxon>Bacillati</taxon>
        <taxon>Actinomycetota</taxon>
        <taxon>Actinomycetes</taxon>
        <taxon>Micrococcales</taxon>
        <taxon>Tropherymataceae</taxon>
        <taxon>Tropheryma</taxon>
    </lineage>
</organism>
<keyword evidence="1" id="KW-0472">Membrane</keyword>
<dbReference type="KEGG" id="twh:TWT_377"/>
<dbReference type="AlphaFoldDB" id="Q83GD0"/>
<name>Q83GD0_TROWT</name>
<evidence type="ECO:0000313" key="3">
    <source>
        <dbReference type="Proteomes" id="UP000002200"/>
    </source>
</evidence>
<keyword evidence="3" id="KW-1185">Reference proteome</keyword>
<keyword evidence="1" id="KW-0812">Transmembrane</keyword>
<dbReference type="HOGENOM" id="CLU_2903018_0_0_11"/>